<name>A0A9N9ZMD1_9HYPO</name>
<dbReference type="Proteomes" id="UP000775872">
    <property type="component" value="Unassembled WGS sequence"/>
</dbReference>
<evidence type="ECO:0000313" key="2">
    <source>
        <dbReference type="Proteomes" id="UP000775872"/>
    </source>
</evidence>
<dbReference type="Gene3D" id="1.10.510.10">
    <property type="entry name" value="Transferase(Phosphotransferase) domain 1"/>
    <property type="match status" value="1"/>
</dbReference>
<reference evidence="2" key="1">
    <citation type="submission" date="2019-06" db="EMBL/GenBank/DDBJ databases">
        <authorList>
            <person name="Broberg M."/>
        </authorList>
    </citation>
    <scope>NUCLEOTIDE SEQUENCE [LARGE SCALE GENOMIC DNA]</scope>
</reference>
<comment type="caution">
    <text evidence="1">The sequence shown here is derived from an EMBL/GenBank/DDBJ whole genome shotgun (WGS) entry which is preliminary data.</text>
</comment>
<dbReference type="SUPFAM" id="SSF56112">
    <property type="entry name" value="Protein kinase-like (PK-like)"/>
    <property type="match status" value="1"/>
</dbReference>
<protein>
    <recommendedName>
        <fullName evidence="3">Protein kinase domain-containing protein</fullName>
    </recommendedName>
</protein>
<proteinExistence type="predicted"/>
<organism evidence="1 2">
    <name type="scientific">Clonostachys solani</name>
    <dbReference type="NCBI Taxonomy" id="160281"/>
    <lineage>
        <taxon>Eukaryota</taxon>
        <taxon>Fungi</taxon>
        <taxon>Dikarya</taxon>
        <taxon>Ascomycota</taxon>
        <taxon>Pezizomycotina</taxon>
        <taxon>Sordariomycetes</taxon>
        <taxon>Hypocreomycetidae</taxon>
        <taxon>Hypocreales</taxon>
        <taxon>Bionectriaceae</taxon>
        <taxon>Clonostachys</taxon>
    </lineage>
</organism>
<evidence type="ECO:0000313" key="1">
    <source>
        <dbReference type="EMBL" id="CAH0057898.1"/>
    </source>
</evidence>
<sequence length="322" mass="36828">MSEHTADFIYPIGKALQLNASLSNTANKQQTSLQVKVKERKQPWTLSCGMIVEIEDGLDGSEPLEGLQKGDEAFLKMFDRRFAHQHRQDNGVDTWSEDVENEVLASLRSGKTESFLDKLHTIPHFQEDTEEDWDTAENEAYLADELRKWFNSETAIYSRLQQHQGKIIPRLLASITLGVPPPDSALNTQQQELYQLKGILLQYLSGFSLSSMIQNTPRSSWQGIVDQAIQIVHVLGDNDILNTDVRPDNFVVVPKDQAYRVFMIDFGQCRLRRKDESDAEWGRAKWTQDEEGAVGAVMRTRLSQLQYEPSWRYLPWAPGEND</sequence>
<dbReference type="InterPro" id="IPR011009">
    <property type="entry name" value="Kinase-like_dom_sf"/>
</dbReference>
<gene>
    <name evidence="1" type="ORF">CSOL1703_00008375</name>
</gene>
<dbReference type="OrthoDB" id="5134445at2759"/>
<dbReference type="EMBL" id="CABFOC020000082">
    <property type="protein sequence ID" value="CAH0057898.1"/>
    <property type="molecule type" value="Genomic_DNA"/>
</dbReference>
<evidence type="ECO:0008006" key="3">
    <source>
        <dbReference type="Google" id="ProtNLM"/>
    </source>
</evidence>
<accession>A0A9N9ZMD1</accession>
<keyword evidence="2" id="KW-1185">Reference proteome</keyword>
<dbReference type="AlphaFoldDB" id="A0A9N9ZMD1"/>
<reference evidence="1 2" key="2">
    <citation type="submission" date="2021-10" db="EMBL/GenBank/DDBJ databases">
        <authorList>
            <person name="Piombo E."/>
        </authorList>
    </citation>
    <scope>NUCLEOTIDE SEQUENCE [LARGE SCALE GENOMIC DNA]</scope>
</reference>